<dbReference type="InterPro" id="IPR051206">
    <property type="entry name" value="NAMLAA_amidase_2"/>
</dbReference>
<keyword evidence="4" id="KW-0378">Hydrolase</keyword>
<dbReference type="SUPFAM" id="SSF47090">
    <property type="entry name" value="PGBD-like"/>
    <property type="match status" value="1"/>
</dbReference>
<evidence type="ECO:0000313" key="7">
    <source>
        <dbReference type="EMBL" id="MCP1334943.1"/>
    </source>
</evidence>
<dbReference type="Gene3D" id="1.10.101.10">
    <property type="entry name" value="PGBD-like superfamily/PGBD"/>
    <property type="match status" value="1"/>
</dbReference>
<dbReference type="SUPFAM" id="SSF55846">
    <property type="entry name" value="N-acetylmuramoyl-L-alanine amidase-like"/>
    <property type="match status" value="1"/>
</dbReference>
<dbReference type="EMBL" id="JAMZFT010000001">
    <property type="protein sequence ID" value="MCP1334943.1"/>
    <property type="molecule type" value="Genomic_DNA"/>
</dbReference>
<evidence type="ECO:0000313" key="8">
    <source>
        <dbReference type="Proteomes" id="UP001055804"/>
    </source>
</evidence>
<dbReference type="InterPro" id="IPR036505">
    <property type="entry name" value="Amidase/PGRP_sf"/>
</dbReference>
<proteinExistence type="inferred from homology"/>
<evidence type="ECO:0000259" key="6">
    <source>
        <dbReference type="SMART" id="SM00644"/>
    </source>
</evidence>
<dbReference type="GO" id="GO:0009254">
    <property type="term" value="P:peptidoglycan turnover"/>
    <property type="evidence" value="ECO:0007669"/>
    <property type="project" value="TreeGrafter"/>
</dbReference>
<organism evidence="7 8">
    <name type="scientific">Futiania mangrovi</name>
    <dbReference type="NCBI Taxonomy" id="2959716"/>
    <lineage>
        <taxon>Bacteria</taxon>
        <taxon>Pseudomonadati</taxon>
        <taxon>Pseudomonadota</taxon>
        <taxon>Alphaproteobacteria</taxon>
        <taxon>Futianiales</taxon>
        <taxon>Futianiaceae</taxon>
        <taxon>Futiania</taxon>
    </lineage>
</organism>
<evidence type="ECO:0000256" key="5">
    <source>
        <dbReference type="ARBA" id="ARBA00023316"/>
    </source>
</evidence>
<dbReference type="InterPro" id="IPR002502">
    <property type="entry name" value="Amidase_domain"/>
</dbReference>
<accession>A0A9J6PE94</accession>
<comment type="catalytic activity">
    <reaction evidence="1">
        <text>Hydrolyzes the link between N-acetylmuramoyl residues and L-amino acid residues in certain cell-wall glycopeptides.</text>
        <dbReference type="EC" id="3.5.1.28"/>
    </reaction>
</comment>
<sequence>MIPAVRVRPSPNHGDRKGREIGWVVLHYTGMRSAEESIARLCDPAAEVSAHYFIEEDGSVTQLVPEDRRAWHAGAGCWRGERDMNSVSIGIELQNPGHEFGYRAFPDAQVGALCGLLSDLLRRHALTPDRVIGHSDLAPARKTDPGELFPWEDLARRGLALPLPRQPRHAPPMGAAGVRACLSLIGYEVGQGPGWDRQTRAALAAFQRRWRPERVTGAADAATTARLVAVAARAAALDGDPRLADI</sequence>
<dbReference type="GO" id="GO:0009253">
    <property type="term" value="P:peptidoglycan catabolic process"/>
    <property type="evidence" value="ECO:0007669"/>
    <property type="project" value="InterPro"/>
</dbReference>
<dbReference type="EC" id="3.5.1.28" evidence="3"/>
<dbReference type="GO" id="GO:0019867">
    <property type="term" value="C:outer membrane"/>
    <property type="evidence" value="ECO:0007669"/>
    <property type="project" value="TreeGrafter"/>
</dbReference>
<dbReference type="Pfam" id="PF01510">
    <property type="entry name" value="Amidase_2"/>
    <property type="match status" value="1"/>
</dbReference>
<dbReference type="InterPro" id="IPR036366">
    <property type="entry name" value="PGBDSf"/>
</dbReference>
<dbReference type="AlphaFoldDB" id="A0A9J6PE94"/>
<dbReference type="SMART" id="SM00644">
    <property type="entry name" value="Ami_2"/>
    <property type="match status" value="1"/>
</dbReference>
<evidence type="ECO:0000256" key="2">
    <source>
        <dbReference type="ARBA" id="ARBA00007553"/>
    </source>
</evidence>
<comment type="caution">
    <text evidence="7">The sequence shown here is derived from an EMBL/GenBank/DDBJ whole genome shotgun (WGS) entry which is preliminary data.</text>
</comment>
<dbReference type="PANTHER" id="PTHR30417:SF1">
    <property type="entry name" value="N-ACETYLMURAMOYL-L-ALANINE AMIDASE AMID"/>
    <property type="match status" value="1"/>
</dbReference>
<gene>
    <name evidence="7" type="ORF">NJQ99_00810</name>
</gene>
<evidence type="ECO:0000256" key="4">
    <source>
        <dbReference type="ARBA" id="ARBA00022801"/>
    </source>
</evidence>
<keyword evidence="5" id="KW-0961">Cell wall biogenesis/degradation</keyword>
<dbReference type="GO" id="GO:0071555">
    <property type="term" value="P:cell wall organization"/>
    <property type="evidence" value="ECO:0007669"/>
    <property type="project" value="UniProtKB-KW"/>
</dbReference>
<keyword evidence="8" id="KW-1185">Reference proteome</keyword>
<protein>
    <recommendedName>
        <fullName evidence="3">N-acetylmuramoyl-L-alanine amidase</fullName>
        <ecNumber evidence="3">3.5.1.28</ecNumber>
    </recommendedName>
</protein>
<evidence type="ECO:0000256" key="1">
    <source>
        <dbReference type="ARBA" id="ARBA00001561"/>
    </source>
</evidence>
<name>A0A9J6PE94_9PROT</name>
<dbReference type="InterPro" id="IPR036365">
    <property type="entry name" value="PGBD-like_sf"/>
</dbReference>
<feature type="domain" description="N-acetylmuramoyl-L-alanine amidase" evidence="6">
    <location>
        <begin position="11"/>
        <end position="146"/>
    </location>
</feature>
<comment type="similarity">
    <text evidence="2">Belongs to the N-acetylmuramoyl-L-alanine amidase 2 family.</text>
</comment>
<dbReference type="CDD" id="cd06583">
    <property type="entry name" value="PGRP"/>
    <property type="match status" value="1"/>
</dbReference>
<dbReference type="GO" id="GO:0008745">
    <property type="term" value="F:N-acetylmuramoyl-L-alanine amidase activity"/>
    <property type="evidence" value="ECO:0007669"/>
    <property type="project" value="UniProtKB-EC"/>
</dbReference>
<reference evidence="7" key="1">
    <citation type="submission" date="2022-06" db="EMBL/GenBank/DDBJ databases">
        <title>Isolation and Genomics of Futiania mangrovii gen. nov., sp. nov., a Rare and Metabolically-versatile member in the Class Alphaproteobacteria.</title>
        <authorList>
            <person name="Liu L."/>
            <person name="Huang W.-C."/>
            <person name="Pan J."/>
            <person name="Li J."/>
            <person name="Huang Y."/>
            <person name="Du H."/>
            <person name="Liu Y."/>
            <person name="Li M."/>
        </authorList>
    </citation>
    <scope>NUCLEOTIDE SEQUENCE</scope>
    <source>
        <strain evidence="7">FT118</strain>
    </source>
</reference>
<dbReference type="Proteomes" id="UP001055804">
    <property type="component" value="Unassembled WGS sequence"/>
</dbReference>
<evidence type="ECO:0000256" key="3">
    <source>
        <dbReference type="ARBA" id="ARBA00011901"/>
    </source>
</evidence>
<dbReference type="Gene3D" id="3.40.80.10">
    <property type="entry name" value="Peptidoglycan recognition protein-like"/>
    <property type="match status" value="1"/>
</dbReference>
<dbReference type="PANTHER" id="PTHR30417">
    <property type="entry name" value="N-ACETYLMURAMOYL-L-ALANINE AMIDASE AMID"/>
    <property type="match status" value="1"/>
</dbReference>